<comment type="similarity">
    <text evidence="1">Belongs to the pyrroline-5-carboxylate reductase family.</text>
</comment>
<evidence type="ECO:0000256" key="1">
    <source>
        <dbReference type="ARBA" id="ARBA00005525"/>
    </source>
</evidence>
<dbReference type="AlphaFoldDB" id="A0A238VUZ3"/>
<dbReference type="SUPFAM" id="SSF51735">
    <property type="entry name" value="NAD(P)-binding Rossmann-fold domains"/>
    <property type="match status" value="1"/>
</dbReference>
<dbReference type="GO" id="GO:0004735">
    <property type="term" value="F:pyrroline-5-carboxylate reductase activity"/>
    <property type="evidence" value="ECO:0007669"/>
    <property type="project" value="TreeGrafter"/>
</dbReference>
<gene>
    <name evidence="3" type="ORF">SAMN06265370_103182</name>
</gene>
<feature type="domain" description="Pyrroline-5-carboxylate reductase catalytic N-terminal" evidence="2">
    <location>
        <begin position="3"/>
        <end position="92"/>
    </location>
</feature>
<evidence type="ECO:0000259" key="2">
    <source>
        <dbReference type="Pfam" id="PF03807"/>
    </source>
</evidence>
<dbReference type="Pfam" id="PF03807">
    <property type="entry name" value="F420_oxidored"/>
    <property type="match status" value="1"/>
</dbReference>
<accession>A0A238VUZ3</accession>
<dbReference type="InterPro" id="IPR036291">
    <property type="entry name" value="NAD(P)-bd_dom_sf"/>
</dbReference>
<dbReference type="PANTHER" id="PTHR11645">
    <property type="entry name" value="PYRROLINE-5-CARBOXYLATE REDUCTASE"/>
    <property type="match status" value="1"/>
</dbReference>
<evidence type="ECO:0000313" key="3">
    <source>
        <dbReference type="EMBL" id="SNR37964.1"/>
    </source>
</evidence>
<organism evidence="3 4">
    <name type="scientific">Puniceibacterium sediminis</name>
    <dbReference type="NCBI Taxonomy" id="1608407"/>
    <lineage>
        <taxon>Bacteria</taxon>
        <taxon>Pseudomonadati</taxon>
        <taxon>Pseudomonadota</taxon>
        <taxon>Alphaproteobacteria</taxon>
        <taxon>Rhodobacterales</taxon>
        <taxon>Paracoccaceae</taxon>
        <taxon>Puniceibacterium</taxon>
    </lineage>
</organism>
<dbReference type="RefSeq" id="WP_089269491.1">
    <property type="nucleotide sequence ID" value="NZ_FZNN01000003.1"/>
</dbReference>
<reference evidence="3 4" key="1">
    <citation type="submission" date="2017-06" db="EMBL/GenBank/DDBJ databases">
        <authorList>
            <person name="Kim H.J."/>
            <person name="Triplett B.A."/>
        </authorList>
    </citation>
    <scope>NUCLEOTIDE SEQUENCE [LARGE SCALE GENOMIC DNA]</scope>
    <source>
        <strain evidence="3 4">DSM 29052</strain>
    </source>
</reference>
<protein>
    <submittedName>
        <fullName evidence="3">Pyrroline-5-carboxylate reductase</fullName>
    </submittedName>
</protein>
<dbReference type="OrthoDB" id="9805754at2"/>
<keyword evidence="4" id="KW-1185">Reference proteome</keyword>
<dbReference type="GO" id="GO:0055129">
    <property type="term" value="P:L-proline biosynthetic process"/>
    <property type="evidence" value="ECO:0007669"/>
    <property type="project" value="TreeGrafter"/>
</dbReference>
<name>A0A238VUZ3_9RHOB</name>
<dbReference type="Proteomes" id="UP000198417">
    <property type="component" value="Unassembled WGS sequence"/>
</dbReference>
<dbReference type="PANTHER" id="PTHR11645:SF13">
    <property type="entry name" value="PYRROLINE-5-CARBOXYLATE REDUCTASE CATALYTIC N-TERMINAL DOMAIN-CONTAINING PROTEIN"/>
    <property type="match status" value="1"/>
</dbReference>
<dbReference type="EMBL" id="FZNN01000003">
    <property type="protein sequence ID" value="SNR37964.1"/>
    <property type="molecule type" value="Genomic_DNA"/>
</dbReference>
<evidence type="ECO:0000313" key="4">
    <source>
        <dbReference type="Proteomes" id="UP000198417"/>
    </source>
</evidence>
<dbReference type="InterPro" id="IPR028939">
    <property type="entry name" value="P5C_Rdtase_cat_N"/>
</dbReference>
<proteinExistence type="inferred from homology"/>
<sequence>MPRIGFVGTGHIAAPMARALARGGHRVTVSERSATTAAELAAAGLGITVATNADVVADSDIVFLCLRPAVWADVIPSLPWRAGHQVISVMAGVPLADLAKGCAPASDLAVTIPYGLIENGGCPLPVAGNPSALTALFGAANPILPQKDEAALTDHFAASTMTTAALGLLETASHWLAGQTGDRDQAEVYVSNLVAGFLHNLDRDRAGRLSEARDALASPNTLNLQMVNGLDKAGAFDALPDILDSISASMRK</sequence>
<dbReference type="Gene3D" id="3.40.50.720">
    <property type="entry name" value="NAD(P)-binding Rossmann-like Domain"/>
    <property type="match status" value="1"/>
</dbReference>